<keyword evidence="3" id="KW-1185">Reference proteome</keyword>
<evidence type="ECO:0000313" key="3">
    <source>
        <dbReference type="Proteomes" id="UP000759131"/>
    </source>
</evidence>
<proteinExistence type="predicted"/>
<gene>
    <name evidence="2" type="ORF">OSB1V03_LOCUS10329</name>
</gene>
<evidence type="ECO:0000313" key="2">
    <source>
        <dbReference type="EMBL" id="CAD7629915.1"/>
    </source>
</evidence>
<dbReference type="EMBL" id="CAJPIZ010007494">
    <property type="protein sequence ID" value="CAG2110345.1"/>
    <property type="molecule type" value="Genomic_DNA"/>
</dbReference>
<name>A0A7R9KXF4_9ACAR</name>
<protein>
    <submittedName>
        <fullName evidence="2">Uncharacterized protein</fullName>
    </submittedName>
</protein>
<dbReference type="EMBL" id="OC862069">
    <property type="protein sequence ID" value="CAD7629915.1"/>
    <property type="molecule type" value="Genomic_DNA"/>
</dbReference>
<accession>A0A7R9KXF4</accession>
<feature type="region of interest" description="Disordered" evidence="1">
    <location>
        <begin position="1"/>
        <end position="25"/>
    </location>
</feature>
<sequence length="312" mass="34932">MADNDTDVNAGETNDTNETKELKDDFETKSIRRSYKYDDPPVVYKDVDGVAAIKKLRDFMSDLISAEQHTYLNELGEYLVSESGAWALGEEHLEFISLLLSGGDGKFAPNVPLLVLEVLKACALKDDIVLVLHQDRKEHRIMSYINKIESLTLAEQEETAKLLCNLCGQPTTFDWLLYISEWTESDGQSFSNSKATTRAAVHTVLNEKLTTLQKTGVCLIYNLALKELFDDVATELATAVLQFLHGDLPEDQAYMCLLSIQRFMAISYNDVPALVKMLGPDLNKFKGLSERVDKLVEEVNAKLATLPNLQTD</sequence>
<reference evidence="2" key="1">
    <citation type="submission" date="2020-11" db="EMBL/GenBank/DDBJ databases">
        <authorList>
            <person name="Tran Van P."/>
        </authorList>
    </citation>
    <scope>NUCLEOTIDE SEQUENCE</scope>
</reference>
<organism evidence="2">
    <name type="scientific">Medioppia subpectinata</name>
    <dbReference type="NCBI Taxonomy" id="1979941"/>
    <lineage>
        <taxon>Eukaryota</taxon>
        <taxon>Metazoa</taxon>
        <taxon>Ecdysozoa</taxon>
        <taxon>Arthropoda</taxon>
        <taxon>Chelicerata</taxon>
        <taxon>Arachnida</taxon>
        <taxon>Acari</taxon>
        <taxon>Acariformes</taxon>
        <taxon>Sarcoptiformes</taxon>
        <taxon>Oribatida</taxon>
        <taxon>Brachypylina</taxon>
        <taxon>Oppioidea</taxon>
        <taxon>Oppiidae</taxon>
        <taxon>Medioppia</taxon>
    </lineage>
</organism>
<dbReference type="AlphaFoldDB" id="A0A7R9KXF4"/>
<dbReference type="Proteomes" id="UP000759131">
    <property type="component" value="Unassembled WGS sequence"/>
</dbReference>
<dbReference type="OrthoDB" id="21221at2759"/>
<evidence type="ECO:0000256" key="1">
    <source>
        <dbReference type="SAM" id="MobiDB-lite"/>
    </source>
</evidence>